<feature type="chain" id="PRO_5024418968" description="Phosphodiester glycosidase domain-containing protein" evidence="1">
    <location>
        <begin position="36"/>
        <end position="262"/>
    </location>
</feature>
<dbReference type="Proteomes" id="UP000403266">
    <property type="component" value="Unassembled WGS sequence"/>
</dbReference>
<feature type="domain" description="Phosphodiester glycosidase" evidence="2">
    <location>
        <begin position="91"/>
        <end position="237"/>
    </location>
</feature>
<dbReference type="EMBL" id="VOSK01000396">
    <property type="protein sequence ID" value="MPR30573.1"/>
    <property type="molecule type" value="Genomic_DNA"/>
</dbReference>
<keyword evidence="1" id="KW-0732">Signal</keyword>
<gene>
    <name evidence="3" type="ORF">FS320_37640</name>
</gene>
<organism evidence="3 4">
    <name type="scientific">Microvirga tunisiensis</name>
    <dbReference type="NCBI Taxonomy" id="2108360"/>
    <lineage>
        <taxon>Bacteria</taxon>
        <taxon>Pseudomonadati</taxon>
        <taxon>Pseudomonadota</taxon>
        <taxon>Alphaproteobacteria</taxon>
        <taxon>Hyphomicrobiales</taxon>
        <taxon>Methylobacteriaceae</taxon>
        <taxon>Microvirga</taxon>
    </lineage>
</organism>
<sequence length="262" mass="28578">MKSIIFTLGRAFSRTATILLTVLIALGLPASRAAAQPDSDPCRPVQYAGSTFVACTVDLRKYEVRLFWRGPDGEVLGSFDRLRATPEASRLAVAMNAGMYHEDRSPVGLYVENGKQLKAANTRNGPGNFHLKPNGIFYVNGRQAGVLETGTYLKRKIMPDFATQSGPMLVINGKIHPQFSEQSTSRKIRNGVGVKGQDTVVFAISEDPVTFSTLARLFRDELGCPNALFLDGSVSSLYAPALERMDTLMPMGPIVGALRRRP</sequence>
<feature type="signal peptide" evidence="1">
    <location>
        <begin position="1"/>
        <end position="35"/>
    </location>
</feature>
<dbReference type="InterPro" id="IPR018711">
    <property type="entry name" value="NAGPA"/>
</dbReference>
<evidence type="ECO:0000313" key="3">
    <source>
        <dbReference type="EMBL" id="MPR30573.1"/>
    </source>
</evidence>
<evidence type="ECO:0000259" key="2">
    <source>
        <dbReference type="Pfam" id="PF09992"/>
    </source>
</evidence>
<name>A0A5N7MUA9_9HYPH</name>
<dbReference type="AlphaFoldDB" id="A0A5N7MUA9"/>
<proteinExistence type="predicted"/>
<comment type="caution">
    <text evidence="3">The sequence shown here is derived from an EMBL/GenBank/DDBJ whole genome shotgun (WGS) entry which is preliminary data.</text>
</comment>
<dbReference type="RefSeq" id="WP_152717399.1">
    <property type="nucleotide sequence ID" value="NZ_VOSK01000396.1"/>
</dbReference>
<evidence type="ECO:0000313" key="4">
    <source>
        <dbReference type="Proteomes" id="UP000403266"/>
    </source>
</evidence>
<dbReference type="OrthoDB" id="5515706at2"/>
<reference evidence="3 4" key="1">
    <citation type="journal article" date="2019" name="Syst. Appl. Microbiol.">
        <title>Microvirga tunisiensis sp. nov., a root nodule symbiotic bacterium isolated from Lupinus micranthus and L. luteus grown in Northern Tunisia.</title>
        <authorList>
            <person name="Msaddak A."/>
            <person name="Rejili M."/>
            <person name="Duran D."/>
            <person name="Mars M."/>
            <person name="Palacios J.M."/>
            <person name="Ruiz-Argueso T."/>
            <person name="Rey L."/>
            <person name="Imperial J."/>
        </authorList>
    </citation>
    <scope>NUCLEOTIDE SEQUENCE [LARGE SCALE GENOMIC DNA]</scope>
    <source>
        <strain evidence="3 4">Lmie10</strain>
    </source>
</reference>
<evidence type="ECO:0000256" key="1">
    <source>
        <dbReference type="SAM" id="SignalP"/>
    </source>
</evidence>
<accession>A0A5N7MUA9</accession>
<dbReference type="Pfam" id="PF09992">
    <property type="entry name" value="NAGPA"/>
    <property type="match status" value="1"/>
</dbReference>
<protein>
    <recommendedName>
        <fullName evidence="2">Phosphodiester glycosidase domain-containing protein</fullName>
    </recommendedName>
</protein>
<keyword evidence="4" id="KW-1185">Reference proteome</keyword>